<dbReference type="WBParaSite" id="SPAL_0001577300.1">
    <property type="protein sequence ID" value="SPAL_0001577300.1"/>
    <property type="gene ID" value="SPAL_0001577300"/>
</dbReference>
<sequence length="382" mass="43247">MSQNVKKFLRFAIIGAPNVGKSLLTNQLVKANVAAVSKRMDTTRTNLTAAYTNNSCQLVCVDSPGLVGIQHATSVSEGEDLTILTDPEKAMKKAEHILVVQDATHTGDYLHHRAMFLLHKYSHVPSTLVINKVDLIKDRSTLLPLVKILTHDQVGGQKIATKRVSFGRLGKLNEDRLLNESKNGIPLYEKGNFNIEGLDEKQKGLYRRLMSTPYDKCSWNETKKVFLDIRGWPNFESVFFVSSLTGEGIDGLRDYLLKLSSPGKWIYDENTLTTKNPKDICLDQIRAECLNFLPQEVGYGIKLKIMEWNFINDRDHLNIIIELVCKNKRWAKLLLQTNPSKLDLIEETVNNAVQNLINQPLYIKLLVKYKGKTVTVDNHESL</sequence>
<keyword evidence="4" id="KW-1185">Reference proteome</keyword>
<organism evidence="4 5">
    <name type="scientific">Strongyloides papillosus</name>
    <name type="common">Intestinal threadworm</name>
    <dbReference type="NCBI Taxonomy" id="174720"/>
    <lineage>
        <taxon>Eukaryota</taxon>
        <taxon>Metazoa</taxon>
        <taxon>Ecdysozoa</taxon>
        <taxon>Nematoda</taxon>
        <taxon>Chromadorea</taxon>
        <taxon>Rhabditida</taxon>
        <taxon>Tylenchina</taxon>
        <taxon>Panagrolaimomorpha</taxon>
        <taxon>Strongyloidoidea</taxon>
        <taxon>Strongyloididae</taxon>
        <taxon>Strongyloides</taxon>
    </lineage>
</organism>
<dbReference type="PANTHER" id="PTHR42698:SF1">
    <property type="entry name" value="GTPASE ERA, MITOCHONDRIAL"/>
    <property type="match status" value="1"/>
</dbReference>
<dbReference type="PANTHER" id="PTHR42698">
    <property type="entry name" value="GTPASE ERA"/>
    <property type="match status" value="1"/>
</dbReference>
<dbReference type="GO" id="GO:0005759">
    <property type="term" value="C:mitochondrial matrix"/>
    <property type="evidence" value="ECO:0007669"/>
    <property type="project" value="TreeGrafter"/>
</dbReference>
<dbReference type="InterPro" id="IPR009019">
    <property type="entry name" value="KH_sf_prok-type"/>
</dbReference>
<evidence type="ECO:0000256" key="1">
    <source>
        <dbReference type="ARBA" id="ARBA00022741"/>
    </source>
</evidence>
<dbReference type="STRING" id="174720.A0A0N5CD26"/>
<reference evidence="5" key="1">
    <citation type="submission" date="2017-02" db="UniProtKB">
        <authorList>
            <consortium name="WormBaseParasite"/>
        </authorList>
    </citation>
    <scope>IDENTIFICATION</scope>
</reference>
<evidence type="ECO:0000313" key="4">
    <source>
        <dbReference type="Proteomes" id="UP000046392"/>
    </source>
</evidence>
<dbReference type="InterPro" id="IPR015946">
    <property type="entry name" value="KH_dom-like_a/b"/>
</dbReference>
<evidence type="ECO:0000256" key="2">
    <source>
        <dbReference type="ARBA" id="ARBA00023134"/>
    </source>
</evidence>
<dbReference type="SUPFAM" id="SSF52540">
    <property type="entry name" value="P-loop containing nucleoside triphosphate hydrolases"/>
    <property type="match status" value="1"/>
</dbReference>
<dbReference type="SUPFAM" id="SSF54814">
    <property type="entry name" value="Prokaryotic type KH domain (KH-domain type II)"/>
    <property type="match status" value="1"/>
</dbReference>
<dbReference type="GO" id="GO:0043024">
    <property type="term" value="F:ribosomal small subunit binding"/>
    <property type="evidence" value="ECO:0007669"/>
    <property type="project" value="TreeGrafter"/>
</dbReference>
<dbReference type="AlphaFoldDB" id="A0A0N5CD26"/>
<dbReference type="Gene3D" id="3.40.50.300">
    <property type="entry name" value="P-loop containing nucleotide triphosphate hydrolases"/>
    <property type="match status" value="1"/>
</dbReference>
<dbReference type="InterPro" id="IPR006073">
    <property type="entry name" value="GTP-bd"/>
</dbReference>
<dbReference type="Proteomes" id="UP000046392">
    <property type="component" value="Unplaced"/>
</dbReference>
<evidence type="ECO:0000259" key="3">
    <source>
        <dbReference type="Pfam" id="PF01926"/>
    </source>
</evidence>
<name>A0A0N5CD26_STREA</name>
<dbReference type="GO" id="GO:0019843">
    <property type="term" value="F:rRNA binding"/>
    <property type="evidence" value="ECO:0007669"/>
    <property type="project" value="TreeGrafter"/>
</dbReference>
<accession>A0A0N5CD26</accession>
<proteinExistence type="predicted"/>
<keyword evidence="2" id="KW-0342">GTP-binding</keyword>
<keyword evidence="1" id="KW-0547">Nucleotide-binding</keyword>
<protein>
    <submittedName>
        <fullName evidence="5">G domain-containing protein</fullName>
    </submittedName>
</protein>
<dbReference type="GO" id="GO:0005525">
    <property type="term" value="F:GTP binding"/>
    <property type="evidence" value="ECO:0007669"/>
    <property type="project" value="UniProtKB-KW"/>
</dbReference>
<dbReference type="Gene3D" id="3.30.300.20">
    <property type="match status" value="1"/>
</dbReference>
<evidence type="ECO:0000313" key="5">
    <source>
        <dbReference type="WBParaSite" id="SPAL_0001577300.1"/>
    </source>
</evidence>
<dbReference type="Pfam" id="PF01926">
    <property type="entry name" value="MMR_HSR1"/>
    <property type="match status" value="1"/>
</dbReference>
<dbReference type="GO" id="GO:0000028">
    <property type="term" value="P:ribosomal small subunit assembly"/>
    <property type="evidence" value="ECO:0007669"/>
    <property type="project" value="TreeGrafter"/>
</dbReference>
<dbReference type="InterPro" id="IPR005662">
    <property type="entry name" value="GTPase_Era-like"/>
</dbReference>
<dbReference type="InterPro" id="IPR027417">
    <property type="entry name" value="P-loop_NTPase"/>
</dbReference>
<feature type="domain" description="G" evidence="3">
    <location>
        <begin position="11"/>
        <end position="132"/>
    </location>
</feature>